<accession>A0A9D4QJ98</accession>
<gene>
    <name evidence="1" type="ORF">DPMN_105914</name>
    <name evidence="2" type="ORF">DPMN_109121</name>
</gene>
<keyword evidence="3" id="KW-1185">Reference proteome</keyword>
<reference evidence="1" key="2">
    <citation type="submission" date="2020-11" db="EMBL/GenBank/DDBJ databases">
        <authorList>
            <person name="McCartney M.A."/>
            <person name="Auch B."/>
            <person name="Kono T."/>
            <person name="Mallez S."/>
            <person name="Becker A."/>
            <person name="Gohl D.M."/>
            <person name="Silverstein K.A.T."/>
            <person name="Koren S."/>
            <person name="Bechman K.B."/>
            <person name="Herman A."/>
            <person name="Abrahante J.E."/>
            <person name="Garbe J."/>
        </authorList>
    </citation>
    <scope>NUCLEOTIDE SEQUENCE</scope>
    <source>
        <strain evidence="1">Duluth1</strain>
        <tissue evidence="1">Whole animal</tissue>
    </source>
</reference>
<dbReference type="AlphaFoldDB" id="A0A9D4QJ98"/>
<dbReference type="EMBL" id="JAIWYP010000004">
    <property type="protein sequence ID" value="KAH3835760.1"/>
    <property type="molecule type" value="Genomic_DNA"/>
</dbReference>
<organism evidence="1 3">
    <name type="scientific">Dreissena polymorpha</name>
    <name type="common">Zebra mussel</name>
    <name type="synonym">Mytilus polymorpha</name>
    <dbReference type="NCBI Taxonomy" id="45954"/>
    <lineage>
        <taxon>Eukaryota</taxon>
        <taxon>Metazoa</taxon>
        <taxon>Spiralia</taxon>
        <taxon>Lophotrochozoa</taxon>
        <taxon>Mollusca</taxon>
        <taxon>Bivalvia</taxon>
        <taxon>Autobranchia</taxon>
        <taxon>Heteroconchia</taxon>
        <taxon>Euheterodonta</taxon>
        <taxon>Imparidentia</taxon>
        <taxon>Neoheterodontei</taxon>
        <taxon>Myida</taxon>
        <taxon>Dreissenoidea</taxon>
        <taxon>Dreissenidae</taxon>
        <taxon>Dreissena</taxon>
    </lineage>
</organism>
<dbReference type="Proteomes" id="UP000828390">
    <property type="component" value="Unassembled WGS sequence"/>
</dbReference>
<name>A0A9D4QJ98_DREPO</name>
<dbReference type="EMBL" id="JAIWYP010000004">
    <property type="protein sequence ID" value="KAH3832622.1"/>
    <property type="molecule type" value="Genomic_DNA"/>
</dbReference>
<sequence length="71" mass="8205">MFYKHIVRNDFFQLLGPFKTATEELSTSTHPIISLVYNVKKLLLHQLHPTAQDSHAIAEMKNAMRADLEPR</sequence>
<evidence type="ECO:0000313" key="2">
    <source>
        <dbReference type="EMBL" id="KAH3835760.1"/>
    </source>
</evidence>
<evidence type="ECO:0000313" key="1">
    <source>
        <dbReference type="EMBL" id="KAH3832622.1"/>
    </source>
</evidence>
<comment type="caution">
    <text evidence="1">The sequence shown here is derived from an EMBL/GenBank/DDBJ whole genome shotgun (WGS) entry which is preliminary data.</text>
</comment>
<reference evidence="1" key="1">
    <citation type="journal article" date="2019" name="bioRxiv">
        <title>The Genome of the Zebra Mussel, Dreissena polymorpha: A Resource for Invasive Species Research.</title>
        <authorList>
            <person name="McCartney M.A."/>
            <person name="Auch B."/>
            <person name="Kono T."/>
            <person name="Mallez S."/>
            <person name="Zhang Y."/>
            <person name="Obille A."/>
            <person name="Becker A."/>
            <person name="Abrahante J.E."/>
            <person name="Garbe J."/>
            <person name="Badalamenti J.P."/>
            <person name="Herman A."/>
            <person name="Mangelson H."/>
            <person name="Liachko I."/>
            <person name="Sullivan S."/>
            <person name="Sone E.D."/>
            <person name="Koren S."/>
            <person name="Silverstein K.A.T."/>
            <person name="Beckman K.B."/>
            <person name="Gohl D.M."/>
        </authorList>
    </citation>
    <scope>NUCLEOTIDE SEQUENCE</scope>
    <source>
        <strain evidence="1">Duluth1</strain>
        <tissue evidence="1">Whole animal</tissue>
    </source>
</reference>
<proteinExistence type="predicted"/>
<protein>
    <submittedName>
        <fullName evidence="1">Uncharacterized protein</fullName>
    </submittedName>
</protein>
<evidence type="ECO:0000313" key="3">
    <source>
        <dbReference type="Proteomes" id="UP000828390"/>
    </source>
</evidence>